<sequence>MLPEERAECESKLTKAMCSLGLGGNALSNPELIDFINCLRPSYKLPHRNTFNKLVEQEFNKTAFMVRQAVEDASFVAVCADGYTDIAHQHVYNVICLAPKPYLWTTVETTSDSETSSFLANLLKKEIEKIGKEKVVALITDHASNIRGAALQLQVDYPWLIVSGCKAHLLNLLARDICEKTVVINLIKDCAMITKFFRQKEPQAVFWAAQQEDGTTKKQLTFAAPTRWSTYCDVFERFMLNKSAIESAIHSPTLARKFTKEIENMKEVFEPSNQFWRILQSLLDILKPISNLINFVESDDNFVGTVFDKIDQCFDQLDAVVSSSLMNREFLDFVKERIEFRRTMGTSSLPDLIYSMDPTKFPDPNCLDENVLKLDQTRRNKAADFLNSYFSKNPKIGPEVNQEFAKFTGKCSPFNKDVKPQAWTQQGTNDMKVFWLGYYQGTRLSKVMAAIIPMVLSSAAAERNFSIRGAIHTKSRNRLAIKHVNHQTFIKHNLKLLRPPKAADSESESENEDVAAAEEDAEQTDPNNDELFDDSSIFID</sequence>
<protein>
    <submittedName>
        <fullName evidence="2">HAT C-terminal dimerisation domain-containing protein</fullName>
    </submittedName>
</protein>
<evidence type="ECO:0000313" key="1">
    <source>
        <dbReference type="Proteomes" id="UP000887576"/>
    </source>
</evidence>
<dbReference type="WBParaSite" id="JU765_v2.g15492.t1">
    <property type="protein sequence ID" value="JU765_v2.g15492.t1"/>
    <property type="gene ID" value="JU765_v2.g15492"/>
</dbReference>
<evidence type="ECO:0000313" key="2">
    <source>
        <dbReference type="WBParaSite" id="JU765_v2.g15492.t1"/>
    </source>
</evidence>
<dbReference type="Proteomes" id="UP000887576">
    <property type="component" value="Unplaced"/>
</dbReference>
<accession>A0AC34QE07</accession>
<reference evidence="2" key="1">
    <citation type="submission" date="2022-11" db="UniProtKB">
        <authorList>
            <consortium name="WormBaseParasite"/>
        </authorList>
    </citation>
    <scope>IDENTIFICATION</scope>
</reference>
<organism evidence="1 2">
    <name type="scientific">Panagrolaimus sp. JU765</name>
    <dbReference type="NCBI Taxonomy" id="591449"/>
    <lineage>
        <taxon>Eukaryota</taxon>
        <taxon>Metazoa</taxon>
        <taxon>Ecdysozoa</taxon>
        <taxon>Nematoda</taxon>
        <taxon>Chromadorea</taxon>
        <taxon>Rhabditida</taxon>
        <taxon>Tylenchina</taxon>
        <taxon>Panagrolaimomorpha</taxon>
        <taxon>Panagrolaimoidea</taxon>
        <taxon>Panagrolaimidae</taxon>
        <taxon>Panagrolaimus</taxon>
    </lineage>
</organism>
<name>A0AC34QE07_9BILA</name>
<proteinExistence type="predicted"/>